<organism evidence="2 3">
    <name type="scientific">Jaminaea rosea</name>
    <dbReference type="NCBI Taxonomy" id="1569628"/>
    <lineage>
        <taxon>Eukaryota</taxon>
        <taxon>Fungi</taxon>
        <taxon>Dikarya</taxon>
        <taxon>Basidiomycota</taxon>
        <taxon>Ustilaginomycotina</taxon>
        <taxon>Exobasidiomycetes</taxon>
        <taxon>Microstromatales</taxon>
        <taxon>Microstromatales incertae sedis</taxon>
        <taxon>Jaminaea</taxon>
    </lineage>
</organism>
<dbReference type="RefSeq" id="XP_025361138.1">
    <property type="nucleotide sequence ID" value="XM_025508698.1"/>
</dbReference>
<proteinExistence type="predicted"/>
<feature type="chain" id="PRO_5016240430" evidence="1">
    <location>
        <begin position="22"/>
        <end position="151"/>
    </location>
</feature>
<dbReference type="Proteomes" id="UP000245884">
    <property type="component" value="Unassembled WGS sequence"/>
</dbReference>
<keyword evidence="1" id="KW-0732">Signal</keyword>
<accession>A0A316UMN8</accession>
<reference evidence="2 3" key="1">
    <citation type="journal article" date="2018" name="Mol. Biol. Evol.">
        <title>Broad Genomic Sampling Reveals a Smut Pathogenic Ancestry of the Fungal Clade Ustilaginomycotina.</title>
        <authorList>
            <person name="Kijpornyongpan T."/>
            <person name="Mondo S.J."/>
            <person name="Barry K."/>
            <person name="Sandor L."/>
            <person name="Lee J."/>
            <person name="Lipzen A."/>
            <person name="Pangilinan J."/>
            <person name="LaButti K."/>
            <person name="Hainaut M."/>
            <person name="Henrissat B."/>
            <person name="Grigoriev I.V."/>
            <person name="Spatafora J.W."/>
            <person name="Aime M.C."/>
        </authorList>
    </citation>
    <scope>NUCLEOTIDE SEQUENCE [LARGE SCALE GENOMIC DNA]</scope>
    <source>
        <strain evidence="2 3">MCA 5214</strain>
    </source>
</reference>
<dbReference type="EMBL" id="KZ819671">
    <property type="protein sequence ID" value="PWN26526.1"/>
    <property type="molecule type" value="Genomic_DNA"/>
</dbReference>
<evidence type="ECO:0000256" key="1">
    <source>
        <dbReference type="SAM" id="SignalP"/>
    </source>
</evidence>
<dbReference type="GeneID" id="37030521"/>
<dbReference type="AlphaFoldDB" id="A0A316UMN8"/>
<evidence type="ECO:0000313" key="3">
    <source>
        <dbReference type="Proteomes" id="UP000245884"/>
    </source>
</evidence>
<evidence type="ECO:0000313" key="2">
    <source>
        <dbReference type="EMBL" id="PWN26526.1"/>
    </source>
</evidence>
<sequence>MLHLTLLSFVAGLANFPVALAHHAYCSWAYVPGSPADSGFTRHCLAPKIYIDSTHAQYKCLERQVVADWGYLRPYTLEFATPCGDSGYALRVHHKHHHCDHDVWALCNATAQANDPQGYRCYYMKSHDDCEWPLTFENQDDLPAAVDVWHL</sequence>
<name>A0A316UMN8_9BASI</name>
<protein>
    <submittedName>
        <fullName evidence="2">Uncharacterized protein</fullName>
    </submittedName>
</protein>
<keyword evidence="3" id="KW-1185">Reference proteome</keyword>
<gene>
    <name evidence="2" type="ORF">BDZ90DRAFT_267064</name>
</gene>
<feature type="signal peptide" evidence="1">
    <location>
        <begin position="1"/>
        <end position="21"/>
    </location>
</feature>